<feature type="domain" description="Type 9 secretion system plug protein N-terminal" evidence="1">
    <location>
        <begin position="27"/>
        <end position="154"/>
    </location>
</feature>
<accession>A0A6G1U181</accession>
<reference evidence="2 3" key="1">
    <citation type="submission" date="2019-09" db="EMBL/GenBank/DDBJ databases">
        <title>Distinct polysaccharide growth profiles of human intestinal Prevotella copri isolates.</title>
        <authorList>
            <person name="Fehlner-Peach H."/>
            <person name="Magnabosco C."/>
            <person name="Raghavan V."/>
            <person name="Scher J.U."/>
            <person name="Tett A."/>
            <person name="Cox L.M."/>
            <person name="Gottsegen C."/>
            <person name="Watters A."/>
            <person name="Wiltshire- Gordon J.D."/>
            <person name="Segata N."/>
            <person name="Bonneau R."/>
            <person name="Littman D.R."/>
        </authorList>
    </citation>
    <scope>NUCLEOTIDE SEQUENCE [LARGE SCALE GENOMIC DNA]</scope>
    <source>
        <strain evidence="3">iA622</strain>
    </source>
</reference>
<evidence type="ECO:0000313" key="2">
    <source>
        <dbReference type="EMBL" id="MQN80790.1"/>
    </source>
</evidence>
<organism evidence="2 3">
    <name type="scientific">Segatella copri</name>
    <dbReference type="NCBI Taxonomy" id="165179"/>
    <lineage>
        <taxon>Bacteria</taxon>
        <taxon>Pseudomonadati</taxon>
        <taxon>Bacteroidota</taxon>
        <taxon>Bacteroidia</taxon>
        <taxon>Bacteroidales</taxon>
        <taxon>Prevotellaceae</taxon>
        <taxon>Segatella</taxon>
    </lineage>
</organism>
<name>A0A6G1U181_9BACT</name>
<dbReference type="Pfam" id="PF17116">
    <property type="entry name" value="T9SS_plug_1st"/>
    <property type="match status" value="1"/>
</dbReference>
<protein>
    <submittedName>
        <fullName evidence="2">DUF5103 domain-containing protein</fullName>
    </submittedName>
</protein>
<dbReference type="Proteomes" id="UP000480425">
    <property type="component" value="Unassembled WGS sequence"/>
</dbReference>
<sequence>MMIGCILILTAQLPGKAQHNIIHNKRIASLQVVAGTDWLSMPITQLGGNAINIDFDDMTHDYHRYTYQITHCDADWQESEGIFDTDYLQGFNGELTIDNNEQSFNTNHLYTHYHLTIPNENCRITMSGNYKLTVYDDNAEEGENTMFTACFMIVDPKIKVDLAYSSNTDIDNNRQHQQVRMTADYRNIHVTAPGEQIKTVVLQNGRWDNAAVNAKPDYLSAEQMSWIHNRQLIFKGGNEYHKFEMLDLDHPTMGIERISWDGKDYHAYVTPDEPRPSYVYDESGQGAFYIRNSDNIGNNSQSDYAIVHFTLKAPRQEGAVYLNGFWTQDSFTPEYQMEYDESSHCYHAQVKLKQGYYSYQYLVLRSDGSTRHVTTDGDFYQTANRYDALIYYRGTTDRSDQLLGWKSIQ</sequence>
<dbReference type="Gene3D" id="2.60.40.10">
    <property type="entry name" value="Immunoglobulins"/>
    <property type="match status" value="1"/>
</dbReference>
<gene>
    <name evidence="2" type="ORF">F7D73_07440</name>
</gene>
<dbReference type="AlphaFoldDB" id="A0A6G1U181"/>
<proteinExistence type="predicted"/>
<comment type="caution">
    <text evidence="2">The sequence shown here is derived from an EMBL/GenBank/DDBJ whole genome shotgun (WGS) entry which is preliminary data.</text>
</comment>
<dbReference type="InterPro" id="IPR031345">
    <property type="entry name" value="T9SS_Plug_N"/>
</dbReference>
<dbReference type="OrthoDB" id="1522602at2"/>
<evidence type="ECO:0000313" key="3">
    <source>
        <dbReference type="Proteomes" id="UP000480425"/>
    </source>
</evidence>
<evidence type="ECO:0000259" key="1">
    <source>
        <dbReference type="Pfam" id="PF17116"/>
    </source>
</evidence>
<dbReference type="InterPro" id="IPR013783">
    <property type="entry name" value="Ig-like_fold"/>
</dbReference>
<dbReference type="EMBL" id="VZCB01000057">
    <property type="protein sequence ID" value="MQN80790.1"/>
    <property type="molecule type" value="Genomic_DNA"/>
</dbReference>